<dbReference type="Gene3D" id="3.30.160.60">
    <property type="entry name" value="Classic Zinc Finger"/>
    <property type="match status" value="6"/>
</dbReference>
<evidence type="ECO:0000256" key="8">
    <source>
        <dbReference type="ARBA" id="ARBA00023163"/>
    </source>
</evidence>
<dbReference type="InterPro" id="IPR013087">
    <property type="entry name" value="Znf_C2H2_type"/>
</dbReference>
<evidence type="ECO:0000256" key="5">
    <source>
        <dbReference type="ARBA" id="ARBA00022833"/>
    </source>
</evidence>
<dbReference type="FunFam" id="3.30.160.60:FF:000345">
    <property type="entry name" value="Zinc finger protein Gfi-1"/>
    <property type="match status" value="1"/>
</dbReference>
<dbReference type="AlphaFoldDB" id="A0A813T5U1"/>
<dbReference type="GO" id="GO:0003677">
    <property type="term" value="F:DNA binding"/>
    <property type="evidence" value="ECO:0007669"/>
    <property type="project" value="UniProtKB-KW"/>
</dbReference>
<evidence type="ECO:0000256" key="9">
    <source>
        <dbReference type="ARBA" id="ARBA00023242"/>
    </source>
</evidence>
<dbReference type="GO" id="GO:0000981">
    <property type="term" value="F:DNA-binding transcription factor activity, RNA polymerase II-specific"/>
    <property type="evidence" value="ECO:0007669"/>
    <property type="project" value="TreeGrafter"/>
</dbReference>
<evidence type="ECO:0000256" key="3">
    <source>
        <dbReference type="ARBA" id="ARBA00022737"/>
    </source>
</evidence>
<reference evidence="13" key="1">
    <citation type="submission" date="2021-02" db="EMBL/GenBank/DDBJ databases">
        <authorList>
            <person name="Nowell W R."/>
        </authorList>
    </citation>
    <scope>NUCLEOTIDE SEQUENCE</scope>
</reference>
<feature type="domain" description="C2H2-type" evidence="12">
    <location>
        <begin position="211"/>
        <end position="238"/>
    </location>
</feature>
<proteinExistence type="predicted"/>
<dbReference type="FunFam" id="3.30.160.60:FF:000432">
    <property type="entry name" value="zinc finger protein Gfi-1b isoform X1"/>
    <property type="match status" value="1"/>
</dbReference>
<keyword evidence="4 10" id="KW-0863">Zinc-finger</keyword>
<organism evidence="13 15">
    <name type="scientific">Didymodactylos carnosus</name>
    <dbReference type="NCBI Taxonomy" id="1234261"/>
    <lineage>
        <taxon>Eukaryota</taxon>
        <taxon>Metazoa</taxon>
        <taxon>Spiralia</taxon>
        <taxon>Gnathifera</taxon>
        <taxon>Rotifera</taxon>
        <taxon>Eurotatoria</taxon>
        <taxon>Bdelloidea</taxon>
        <taxon>Philodinida</taxon>
        <taxon>Philodinidae</taxon>
        <taxon>Didymodactylos</taxon>
    </lineage>
</organism>
<dbReference type="EMBL" id="CAJOBC010000508">
    <property type="protein sequence ID" value="CAF3594867.1"/>
    <property type="molecule type" value="Genomic_DNA"/>
</dbReference>
<keyword evidence="9" id="KW-0539">Nucleus</keyword>
<evidence type="ECO:0000313" key="15">
    <source>
        <dbReference type="Proteomes" id="UP000663829"/>
    </source>
</evidence>
<feature type="compositionally biased region" description="Low complexity" evidence="11">
    <location>
        <begin position="78"/>
        <end position="92"/>
    </location>
</feature>
<dbReference type="PROSITE" id="PS50157">
    <property type="entry name" value="ZINC_FINGER_C2H2_2"/>
    <property type="match status" value="6"/>
</dbReference>
<keyword evidence="15" id="KW-1185">Reference proteome</keyword>
<evidence type="ECO:0000259" key="12">
    <source>
        <dbReference type="PROSITE" id="PS50157"/>
    </source>
</evidence>
<dbReference type="FunFam" id="3.30.160.60:FF:000325">
    <property type="entry name" value="ZFP90 zinc finger protein"/>
    <property type="match status" value="1"/>
</dbReference>
<keyword evidence="8" id="KW-0804">Transcription</keyword>
<feature type="domain" description="C2H2-type" evidence="12">
    <location>
        <begin position="155"/>
        <end position="182"/>
    </location>
</feature>
<dbReference type="Proteomes" id="UP000681722">
    <property type="component" value="Unassembled WGS sequence"/>
</dbReference>
<sequence length="366" mass="41203">MSVFPWFGTADMLLTTTTTNRKYSENNITTLNLDFANICAEQLKFIFGSQFYNGNNVTFSHPSFIRPTLPVCIPSVPSSTNDDSNNQSSTSSPKISESLPSKTIVVHDEEEQGELLDDSGSTTDAYKCRECDKYFSTAHGLEVHARRTHIGLRPYSCDLCQKTFGHSISLKQHRLTHSQERCFQCKTCFKCFKRSSTLSTHLLIHSDTRPYSCTYCGKRFHQKSDMKKHTYIHTGEKPHKCIVCGKSFSQSSNLITHSRKHTGFKPFQCHKCGRAFQRKVDLRRHIDTQHGPEHISGNIALASATTTSLKMYVPRHSILSNQQQQNDSTTNSSSDHSSAGDCSISSQKQRILDPVGIIIQELANRP</sequence>
<keyword evidence="7" id="KW-0238">DNA-binding</keyword>
<dbReference type="GO" id="GO:0008270">
    <property type="term" value="F:zinc ion binding"/>
    <property type="evidence" value="ECO:0007669"/>
    <property type="project" value="UniProtKB-KW"/>
</dbReference>
<feature type="domain" description="C2H2-type" evidence="12">
    <location>
        <begin position="126"/>
        <end position="154"/>
    </location>
</feature>
<dbReference type="SUPFAM" id="SSF57667">
    <property type="entry name" value="beta-beta-alpha zinc fingers"/>
    <property type="match status" value="3"/>
</dbReference>
<comment type="subcellular location">
    <subcellularLocation>
        <location evidence="1">Nucleus</location>
    </subcellularLocation>
</comment>
<dbReference type="EMBL" id="CAJNOQ010000508">
    <property type="protein sequence ID" value="CAF0809309.1"/>
    <property type="molecule type" value="Genomic_DNA"/>
</dbReference>
<evidence type="ECO:0000256" key="4">
    <source>
        <dbReference type="ARBA" id="ARBA00022771"/>
    </source>
</evidence>
<protein>
    <recommendedName>
        <fullName evidence="12">C2H2-type domain-containing protein</fullName>
    </recommendedName>
</protein>
<dbReference type="Proteomes" id="UP000663829">
    <property type="component" value="Unassembled WGS sequence"/>
</dbReference>
<dbReference type="PROSITE" id="PS00028">
    <property type="entry name" value="ZINC_FINGER_C2H2_1"/>
    <property type="match status" value="6"/>
</dbReference>
<keyword evidence="3" id="KW-0677">Repeat</keyword>
<keyword evidence="6" id="KW-0805">Transcription regulation</keyword>
<name>A0A813T5U1_9BILA</name>
<comment type="caution">
    <text evidence="13">The sequence shown here is derived from an EMBL/GenBank/DDBJ whole genome shotgun (WGS) entry which is preliminary data.</text>
</comment>
<keyword evidence="5" id="KW-0862">Zinc</keyword>
<dbReference type="PANTHER" id="PTHR24394">
    <property type="entry name" value="ZINC FINGER PROTEIN"/>
    <property type="match status" value="1"/>
</dbReference>
<evidence type="ECO:0000256" key="6">
    <source>
        <dbReference type="ARBA" id="ARBA00023015"/>
    </source>
</evidence>
<feature type="domain" description="C2H2-type" evidence="12">
    <location>
        <begin position="267"/>
        <end position="295"/>
    </location>
</feature>
<dbReference type="InterPro" id="IPR036236">
    <property type="entry name" value="Znf_C2H2_sf"/>
</dbReference>
<accession>A0A813T5U1</accession>
<evidence type="ECO:0000256" key="1">
    <source>
        <dbReference type="ARBA" id="ARBA00004123"/>
    </source>
</evidence>
<dbReference type="OrthoDB" id="6155966at2759"/>
<feature type="compositionally biased region" description="Low complexity" evidence="11">
    <location>
        <begin position="320"/>
        <end position="345"/>
    </location>
</feature>
<feature type="region of interest" description="Disordered" evidence="11">
    <location>
        <begin position="319"/>
        <end position="345"/>
    </location>
</feature>
<gene>
    <name evidence="13" type="ORF">GPM918_LOCUS3943</name>
    <name evidence="14" type="ORF">SRO942_LOCUS3943</name>
</gene>
<feature type="domain" description="C2H2-type" evidence="12">
    <location>
        <begin position="239"/>
        <end position="266"/>
    </location>
</feature>
<evidence type="ECO:0000256" key="2">
    <source>
        <dbReference type="ARBA" id="ARBA00022723"/>
    </source>
</evidence>
<dbReference type="PANTHER" id="PTHR24394:SF29">
    <property type="entry name" value="MYONEURIN"/>
    <property type="match status" value="1"/>
</dbReference>
<evidence type="ECO:0000313" key="14">
    <source>
        <dbReference type="EMBL" id="CAF3594867.1"/>
    </source>
</evidence>
<keyword evidence="2" id="KW-0479">Metal-binding</keyword>
<evidence type="ECO:0000256" key="10">
    <source>
        <dbReference type="PROSITE-ProRule" id="PRU00042"/>
    </source>
</evidence>
<evidence type="ECO:0000313" key="13">
    <source>
        <dbReference type="EMBL" id="CAF0809309.1"/>
    </source>
</evidence>
<evidence type="ECO:0000256" key="7">
    <source>
        <dbReference type="ARBA" id="ARBA00023125"/>
    </source>
</evidence>
<dbReference type="FunFam" id="3.30.160.60:FF:000148">
    <property type="entry name" value="zinc finger protein Gfi-1"/>
    <property type="match status" value="1"/>
</dbReference>
<feature type="domain" description="C2H2-type" evidence="12">
    <location>
        <begin position="183"/>
        <end position="210"/>
    </location>
</feature>
<dbReference type="SMART" id="SM00355">
    <property type="entry name" value="ZnF_C2H2"/>
    <property type="match status" value="6"/>
</dbReference>
<feature type="region of interest" description="Disordered" evidence="11">
    <location>
        <begin position="76"/>
        <end position="101"/>
    </location>
</feature>
<dbReference type="Pfam" id="PF00096">
    <property type="entry name" value="zf-C2H2"/>
    <property type="match status" value="6"/>
</dbReference>
<dbReference type="GO" id="GO:0005634">
    <property type="term" value="C:nucleus"/>
    <property type="evidence" value="ECO:0007669"/>
    <property type="project" value="UniProtKB-SubCell"/>
</dbReference>
<evidence type="ECO:0000256" key="11">
    <source>
        <dbReference type="SAM" id="MobiDB-lite"/>
    </source>
</evidence>